<comment type="caution">
    <text evidence="1">The sequence shown here is derived from an EMBL/GenBank/DDBJ whole genome shotgun (WGS) entry which is preliminary data.</text>
</comment>
<dbReference type="SUPFAM" id="SSF51556">
    <property type="entry name" value="Metallo-dependent hydrolases"/>
    <property type="match status" value="1"/>
</dbReference>
<dbReference type="EMBL" id="JAJJMB010017781">
    <property type="protein sequence ID" value="KAI3834922.1"/>
    <property type="molecule type" value="Genomic_DNA"/>
</dbReference>
<evidence type="ECO:0000313" key="1">
    <source>
        <dbReference type="EMBL" id="KAI3834922.1"/>
    </source>
</evidence>
<evidence type="ECO:0008006" key="3">
    <source>
        <dbReference type="Google" id="ProtNLM"/>
    </source>
</evidence>
<dbReference type="PANTHER" id="PTHR43383:SF2">
    <property type="entry name" value="AMIDOHYDROLASE 2 FAMILY PROTEIN"/>
    <property type="match status" value="1"/>
</dbReference>
<organism evidence="1 2">
    <name type="scientific">Papaver atlanticum</name>
    <dbReference type="NCBI Taxonomy" id="357466"/>
    <lineage>
        <taxon>Eukaryota</taxon>
        <taxon>Viridiplantae</taxon>
        <taxon>Streptophyta</taxon>
        <taxon>Embryophyta</taxon>
        <taxon>Tracheophyta</taxon>
        <taxon>Spermatophyta</taxon>
        <taxon>Magnoliopsida</taxon>
        <taxon>Ranunculales</taxon>
        <taxon>Papaveraceae</taxon>
        <taxon>Papaveroideae</taxon>
        <taxon>Papaver</taxon>
    </lineage>
</organism>
<dbReference type="PANTHER" id="PTHR43383">
    <property type="entry name" value="NODULIN 6"/>
    <property type="match status" value="1"/>
</dbReference>
<name>A0AAD4X3C2_9MAGN</name>
<protein>
    <recommendedName>
        <fullName evidence="3">Amidohydrolase-related domain-containing protein</fullName>
    </recommendedName>
</protein>
<dbReference type="Proteomes" id="UP001202328">
    <property type="component" value="Unassembled WGS sequence"/>
</dbReference>
<accession>A0AAD4X3C2</accession>
<dbReference type="InterPro" id="IPR032466">
    <property type="entry name" value="Metal_Hydrolase"/>
</dbReference>
<evidence type="ECO:0000313" key="2">
    <source>
        <dbReference type="Proteomes" id="UP001202328"/>
    </source>
</evidence>
<reference evidence="1" key="1">
    <citation type="submission" date="2022-04" db="EMBL/GenBank/DDBJ databases">
        <title>A functionally conserved STORR gene fusion in Papaver species that diverged 16.8 million years ago.</title>
        <authorList>
            <person name="Catania T."/>
        </authorList>
    </citation>
    <scope>NUCLEOTIDE SEQUENCE</scope>
    <source>
        <strain evidence="1">S-188037</strain>
    </source>
</reference>
<dbReference type="Gene3D" id="3.20.20.140">
    <property type="entry name" value="Metal-dependent hydrolases"/>
    <property type="match status" value="2"/>
</dbReference>
<sequence length="163" mass="18232">GKPIRIQNKSFIDYIFTCSLDISLSFDMPIQIPTGFGDKDLDLRMSNPYSWFEVFHIANMLPKLSVHGMTSSVKELLELAPTKKVVFSSDGYAFPEIFYLGAKRAREVVASVLRDACGDGYLTVSEAVEAAQDIFKKNAIRHYKLPDLVGSSFSLLLLMTLKL</sequence>
<proteinExistence type="predicted"/>
<dbReference type="AlphaFoldDB" id="A0AAD4X3C2"/>
<gene>
    <name evidence="1" type="ORF">MKW98_016035</name>
</gene>
<keyword evidence="2" id="KW-1185">Reference proteome</keyword>
<feature type="non-terminal residue" evidence="1">
    <location>
        <position position="163"/>
    </location>
</feature>